<accession>A0A3E2TJE6</accession>
<gene>
    <name evidence="5" type="primary">recX</name>
    <name evidence="8" type="ORF">DXA39_02575</name>
</gene>
<dbReference type="Proteomes" id="UP000261011">
    <property type="component" value="Unassembled WGS sequence"/>
</dbReference>
<reference evidence="8 9" key="1">
    <citation type="submission" date="2018-08" db="EMBL/GenBank/DDBJ databases">
        <title>A genome reference for cultivated species of the human gut microbiota.</title>
        <authorList>
            <person name="Zou Y."/>
            <person name="Xue W."/>
            <person name="Luo G."/>
        </authorList>
    </citation>
    <scope>NUCLEOTIDE SEQUENCE [LARGE SCALE GENOMIC DNA]</scope>
    <source>
        <strain evidence="8 9">OF01-3</strain>
    </source>
</reference>
<evidence type="ECO:0000313" key="8">
    <source>
        <dbReference type="EMBL" id="RGB77130.1"/>
    </source>
</evidence>
<dbReference type="PANTHER" id="PTHR33602">
    <property type="entry name" value="REGULATORY PROTEIN RECX FAMILY PROTEIN"/>
    <property type="match status" value="1"/>
</dbReference>
<keyword evidence="4 5" id="KW-0963">Cytoplasm</keyword>
<comment type="subcellular location">
    <subcellularLocation>
        <location evidence="1 5">Cytoplasm</location>
    </subcellularLocation>
</comment>
<dbReference type="InterPro" id="IPR003783">
    <property type="entry name" value="Regulatory_RecX"/>
</dbReference>
<dbReference type="HAMAP" id="MF_01114">
    <property type="entry name" value="RecX"/>
    <property type="match status" value="1"/>
</dbReference>
<dbReference type="GO" id="GO:0006282">
    <property type="term" value="P:regulation of DNA repair"/>
    <property type="evidence" value="ECO:0007669"/>
    <property type="project" value="UniProtKB-UniRule"/>
</dbReference>
<dbReference type="EMBL" id="QVEU01000002">
    <property type="protein sequence ID" value="RGB77130.1"/>
    <property type="molecule type" value="Genomic_DNA"/>
</dbReference>
<dbReference type="GO" id="GO:0005737">
    <property type="term" value="C:cytoplasm"/>
    <property type="evidence" value="ECO:0007669"/>
    <property type="project" value="UniProtKB-SubCell"/>
</dbReference>
<evidence type="ECO:0000259" key="7">
    <source>
        <dbReference type="Pfam" id="PF21981"/>
    </source>
</evidence>
<organism evidence="8 9">
    <name type="scientific">Anaerococcus nagyae</name>
    <dbReference type="NCBI Taxonomy" id="1755241"/>
    <lineage>
        <taxon>Bacteria</taxon>
        <taxon>Bacillati</taxon>
        <taxon>Bacillota</taxon>
        <taxon>Tissierellia</taxon>
        <taxon>Tissierellales</taxon>
        <taxon>Peptoniphilaceae</taxon>
        <taxon>Anaerococcus</taxon>
    </lineage>
</organism>
<dbReference type="Pfam" id="PF21981">
    <property type="entry name" value="RecX_HTH3"/>
    <property type="match status" value="1"/>
</dbReference>
<comment type="function">
    <text evidence="5">Modulates RecA activity.</text>
</comment>
<dbReference type="InterPro" id="IPR036388">
    <property type="entry name" value="WH-like_DNA-bd_sf"/>
</dbReference>
<evidence type="ECO:0000256" key="4">
    <source>
        <dbReference type="ARBA" id="ARBA00022490"/>
    </source>
</evidence>
<dbReference type="Gene3D" id="1.10.10.10">
    <property type="entry name" value="Winged helix-like DNA-binding domain superfamily/Winged helix DNA-binding domain"/>
    <property type="match status" value="3"/>
</dbReference>
<evidence type="ECO:0000256" key="5">
    <source>
        <dbReference type="HAMAP-Rule" id="MF_01114"/>
    </source>
</evidence>
<dbReference type="PANTHER" id="PTHR33602:SF1">
    <property type="entry name" value="REGULATORY PROTEIN RECX FAMILY PROTEIN"/>
    <property type="match status" value="1"/>
</dbReference>
<dbReference type="RefSeq" id="WP_117520805.1">
    <property type="nucleotide sequence ID" value="NZ_QVEU01000002.1"/>
</dbReference>
<comment type="caution">
    <text evidence="8">The sequence shown here is derived from an EMBL/GenBank/DDBJ whole genome shotgun (WGS) entry which is preliminary data.</text>
</comment>
<sequence>MIVKKINYSDSFNLVILTIAGEDFFISYDLYNELNIQIDDEISFDTYKIILADDQFNRAKNFALSKILYAQKTSFEIEKLLKSNDFNNSTIEKTIAFLKDYGLIDDESYVKSYISDKHSISRWSKNKIRYSLKSKKIADYLIEAYLDDITYEEEYEKAYNFANKKAQGDFSLENKQKVYRYLASKGFEFDIINKVLGDMF</sequence>
<dbReference type="Pfam" id="PF02631">
    <property type="entry name" value="RecX_HTH2"/>
    <property type="match status" value="1"/>
</dbReference>
<evidence type="ECO:0000256" key="3">
    <source>
        <dbReference type="ARBA" id="ARBA00018111"/>
    </source>
</evidence>
<comment type="similarity">
    <text evidence="2 5">Belongs to the RecX family.</text>
</comment>
<dbReference type="OrthoDB" id="5421057at2"/>
<feature type="domain" description="RecX second three-helical" evidence="6">
    <location>
        <begin position="105"/>
        <end position="146"/>
    </location>
</feature>
<evidence type="ECO:0000256" key="1">
    <source>
        <dbReference type="ARBA" id="ARBA00004496"/>
    </source>
</evidence>
<evidence type="ECO:0000256" key="2">
    <source>
        <dbReference type="ARBA" id="ARBA00009695"/>
    </source>
</evidence>
<dbReference type="AlphaFoldDB" id="A0A3E2TJE6"/>
<evidence type="ECO:0000313" key="9">
    <source>
        <dbReference type="Proteomes" id="UP000261011"/>
    </source>
</evidence>
<dbReference type="InterPro" id="IPR053925">
    <property type="entry name" value="RecX_HTH_3rd"/>
</dbReference>
<feature type="domain" description="RecX third three-helical" evidence="7">
    <location>
        <begin position="152"/>
        <end position="196"/>
    </location>
</feature>
<protein>
    <recommendedName>
        <fullName evidence="3 5">Regulatory protein RecX</fullName>
    </recommendedName>
</protein>
<proteinExistence type="inferred from homology"/>
<keyword evidence="9" id="KW-1185">Reference proteome</keyword>
<evidence type="ECO:0000259" key="6">
    <source>
        <dbReference type="Pfam" id="PF02631"/>
    </source>
</evidence>
<name>A0A3E2TJE6_9FIRM</name>
<dbReference type="InterPro" id="IPR053924">
    <property type="entry name" value="RecX_HTH_2nd"/>
</dbReference>